<keyword evidence="16" id="KW-0539">Nucleus</keyword>
<feature type="transmembrane region" description="Helical" evidence="17">
    <location>
        <begin position="450"/>
        <end position="471"/>
    </location>
</feature>
<dbReference type="InterPro" id="IPR013520">
    <property type="entry name" value="Ribonucl_H"/>
</dbReference>
<organism evidence="19 20">
    <name type="scientific">Dermatophagoides farinae</name>
    <name type="common">American house dust mite</name>
    <dbReference type="NCBI Taxonomy" id="6954"/>
    <lineage>
        <taxon>Eukaryota</taxon>
        <taxon>Metazoa</taxon>
        <taxon>Ecdysozoa</taxon>
        <taxon>Arthropoda</taxon>
        <taxon>Chelicerata</taxon>
        <taxon>Arachnida</taxon>
        <taxon>Acari</taxon>
        <taxon>Acariformes</taxon>
        <taxon>Sarcoptiformes</taxon>
        <taxon>Astigmata</taxon>
        <taxon>Psoroptidia</taxon>
        <taxon>Analgoidea</taxon>
        <taxon>Pyroglyphidae</taxon>
        <taxon>Dermatophagoidinae</taxon>
        <taxon>Dermatophagoides</taxon>
    </lineage>
</organism>
<dbReference type="CDD" id="cd06144">
    <property type="entry name" value="REX4_like"/>
    <property type="match status" value="1"/>
</dbReference>
<protein>
    <recommendedName>
        <fullName evidence="17">ER lumen protein-retaining receptor</fullName>
    </recommendedName>
</protein>
<evidence type="ECO:0000256" key="10">
    <source>
        <dbReference type="ARBA" id="ARBA00022839"/>
    </source>
</evidence>
<comment type="similarity">
    <text evidence="3 17">Belongs to the ERD2 family.</text>
</comment>
<dbReference type="PRINTS" id="PR00660">
    <property type="entry name" value="ERLUMENR"/>
</dbReference>
<dbReference type="SMART" id="SM00479">
    <property type="entry name" value="EXOIII"/>
    <property type="match status" value="1"/>
</dbReference>
<evidence type="ECO:0000256" key="7">
    <source>
        <dbReference type="ARBA" id="ARBA00022722"/>
    </source>
</evidence>
<evidence type="ECO:0000256" key="2">
    <source>
        <dbReference type="ARBA" id="ARBA00004477"/>
    </source>
</evidence>
<keyword evidence="8" id="KW-0378">Hydrolase</keyword>
<evidence type="ECO:0000256" key="1">
    <source>
        <dbReference type="ARBA" id="ARBA00004123"/>
    </source>
</evidence>
<dbReference type="GO" id="GO:0015031">
    <property type="term" value="P:protein transport"/>
    <property type="evidence" value="ECO:0007669"/>
    <property type="project" value="UniProtKB-KW"/>
</dbReference>
<dbReference type="GO" id="GO:0006621">
    <property type="term" value="P:protein retention in ER lumen"/>
    <property type="evidence" value="ECO:0007669"/>
    <property type="project" value="InterPro"/>
</dbReference>
<dbReference type="Pfam" id="PF00929">
    <property type="entry name" value="RNase_T"/>
    <property type="match status" value="1"/>
</dbReference>
<dbReference type="PANTHER" id="PTHR10585">
    <property type="entry name" value="ER LUMEN PROTEIN RETAINING RECEPTOR"/>
    <property type="match status" value="1"/>
</dbReference>
<evidence type="ECO:0000256" key="5">
    <source>
        <dbReference type="ARBA" id="ARBA00022448"/>
    </source>
</evidence>
<reference evidence="19" key="1">
    <citation type="submission" date="2013-05" db="EMBL/GenBank/DDBJ databases">
        <authorList>
            <person name="Yim A.K.Y."/>
            <person name="Chan T.F."/>
            <person name="Ji K.M."/>
            <person name="Liu X.Y."/>
            <person name="Zhou J.W."/>
            <person name="Li R.Q."/>
            <person name="Yang K.Y."/>
            <person name="Li J."/>
            <person name="Li M."/>
            <person name="Law P.T.W."/>
            <person name="Wu Y.L."/>
            <person name="Cai Z.L."/>
            <person name="Qin H."/>
            <person name="Bao Y."/>
            <person name="Leung R.K.K."/>
            <person name="Ng P.K.S."/>
            <person name="Zou J."/>
            <person name="Zhong X.J."/>
            <person name="Ran P.X."/>
            <person name="Zhong N.S."/>
            <person name="Liu Z.G."/>
            <person name="Tsui S.K.W."/>
        </authorList>
    </citation>
    <scope>NUCLEOTIDE SEQUENCE</scope>
    <source>
        <strain evidence="19">Derf</strain>
        <tissue evidence="19">Whole organism</tissue>
    </source>
</reference>
<evidence type="ECO:0000256" key="4">
    <source>
        <dbReference type="ARBA" id="ARBA00010489"/>
    </source>
</evidence>
<dbReference type="InterPro" id="IPR037431">
    <property type="entry name" value="REX4_DEDDh_dom"/>
</dbReference>
<dbReference type="GO" id="GO:0005634">
    <property type="term" value="C:nucleus"/>
    <property type="evidence" value="ECO:0007669"/>
    <property type="project" value="UniProtKB-SubCell"/>
</dbReference>
<feature type="transmembrane region" description="Helical" evidence="17">
    <location>
        <begin position="391"/>
        <end position="411"/>
    </location>
</feature>
<comment type="caution">
    <text evidence="19">The sequence shown here is derived from an EMBL/GenBank/DDBJ whole genome shotgun (WGS) entry which is preliminary data.</text>
</comment>
<feature type="domain" description="Exonuclease" evidence="18">
    <location>
        <begin position="115"/>
        <end position="278"/>
    </location>
</feature>
<dbReference type="Gene3D" id="3.30.420.10">
    <property type="entry name" value="Ribonuclease H-like superfamily/Ribonuclease H"/>
    <property type="match status" value="1"/>
</dbReference>
<dbReference type="InterPro" id="IPR036397">
    <property type="entry name" value="RNaseH_sf"/>
</dbReference>
<dbReference type="GO" id="GO:0016192">
    <property type="term" value="P:vesicle-mediated transport"/>
    <property type="evidence" value="ECO:0007669"/>
    <property type="project" value="UniProtKB-KW"/>
</dbReference>
<dbReference type="GO" id="GO:0005789">
    <property type="term" value="C:endoplasmic reticulum membrane"/>
    <property type="evidence" value="ECO:0007669"/>
    <property type="project" value="UniProtKB-SubCell"/>
</dbReference>
<accession>A0A922KXQ3</accession>
<keyword evidence="20" id="KW-1185">Reference proteome</keyword>
<keyword evidence="6 17" id="KW-0812">Transmembrane</keyword>
<dbReference type="GO" id="GO:0003676">
    <property type="term" value="F:nucleic acid binding"/>
    <property type="evidence" value="ECO:0007669"/>
    <property type="project" value="InterPro"/>
</dbReference>
<dbReference type="GO" id="GO:0046923">
    <property type="term" value="F:ER retention sequence binding"/>
    <property type="evidence" value="ECO:0007669"/>
    <property type="project" value="InterPro"/>
</dbReference>
<dbReference type="AlphaFoldDB" id="A0A922KXQ3"/>
<keyword evidence="5 17" id="KW-0813">Transport</keyword>
<dbReference type="PROSITE" id="PS00952">
    <property type="entry name" value="ER_LUMEN_RECEPTOR_2"/>
    <property type="match status" value="1"/>
</dbReference>
<dbReference type="Pfam" id="PF00810">
    <property type="entry name" value="ER_lumen_recept"/>
    <property type="match status" value="1"/>
</dbReference>
<comment type="similarity">
    <text evidence="4">Belongs to the REXO4 family.</text>
</comment>
<evidence type="ECO:0000256" key="3">
    <source>
        <dbReference type="ARBA" id="ARBA00010120"/>
    </source>
</evidence>
<dbReference type="FunFam" id="3.30.420.10:FF:000007">
    <property type="entry name" value="Interferon-stimulated exonuclease gene 20"/>
    <property type="match status" value="1"/>
</dbReference>
<evidence type="ECO:0000259" key="18">
    <source>
        <dbReference type="SMART" id="SM00479"/>
    </source>
</evidence>
<feature type="transmembrane region" description="Helical" evidence="17">
    <location>
        <begin position="364"/>
        <end position="385"/>
    </location>
</feature>
<proteinExistence type="inferred from homology"/>
<evidence type="ECO:0000256" key="11">
    <source>
        <dbReference type="ARBA" id="ARBA00022892"/>
    </source>
</evidence>
<keyword evidence="12 17" id="KW-0653">Protein transport</keyword>
<keyword evidence="7" id="KW-0540">Nuclease</keyword>
<keyword evidence="15 17" id="KW-0675">Receptor</keyword>
<reference evidence="19" key="2">
    <citation type="journal article" date="2022" name="Res Sq">
        <title>Comparative Genomics Reveals Insights into the Divergent Evolution of Astigmatic Mites and Household Pest Adaptations.</title>
        <authorList>
            <person name="Xiong Q."/>
            <person name="Wan A.T.-Y."/>
            <person name="Liu X.-Y."/>
            <person name="Fung C.S.-H."/>
            <person name="Xiao X."/>
            <person name="Malainual N."/>
            <person name="Hou J."/>
            <person name="Wang L."/>
            <person name="Wang M."/>
            <person name="Yang K."/>
            <person name="Cui Y."/>
            <person name="Leung E."/>
            <person name="Nong W."/>
            <person name="Shin S.-K."/>
            <person name="Au S."/>
            <person name="Jeong K.Y."/>
            <person name="Chew F.T."/>
            <person name="Hui J."/>
            <person name="Leung T.F."/>
            <person name="Tungtrongchitr A."/>
            <person name="Zhong N."/>
            <person name="Liu Z."/>
            <person name="Tsui S."/>
        </authorList>
    </citation>
    <scope>NUCLEOTIDE SEQUENCE</scope>
    <source>
        <strain evidence="19">Derf</strain>
        <tissue evidence="19">Whole organism</tissue>
    </source>
</reference>
<evidence type="ECO:0000313" key="19">
    <source>
        <dbReference type="EMBL" id="KAH9501814.1"/>
    </source>
</evidence>
<dbReference type="GO" id="GO:0008408">
    <property type="term" value="F:3'-5' exonuclease activity"/>
    <property type="evidence" value="ECO:0007669"/>
    <property type="project" value="InterPro"/>
</dbReference>
<feature type="transmembrane region" description="Helical" evidence="17">
    <location>
        <begin position="334"/>
        <end position="352"/>
    </location>
</feature>
<name>A0A922KXQ3_DERFA</name>
<dbReference type="Proteomes" id="UP000790347">
    <property type="component" value="Unassembled WGS sequence"/>
</dbReference>
<evidence type="ECO:0000256" key="8">
    <source>
        <dbReference type="ARBA" id="ARBA00022801"/>
    </source>
</evidence>
<evidence type="ECO:0000256" key="14">
    <source>
        <dbReference type="ARBA" id="ARBA00023136"/>
    </source>
</evidence>
<keyword evidence="11" id="KW-0931">ER-Golgi transport</keyword>
<sequence length="484" mass="55575">MKTNQKKEISPNWKILRYQEMLRKNKNNINVGGGKRKVTKKTIVNGVKTNTSVDTKANDITNGNNSVKKILNKFGLQENENKIWFDGVDPHLIRATQFPSNSNLCLEKSSKELTNAVAIDCEMVGTGYGGSNSALARVSMVNLYGHCIYDKYVKPIEKVTDYRTMVSGIRPEHLKNAIDFKTVQNEVSKIIDNRILVGHAVHHDLSVLYLSHPKQMIRDTSVYFKRYYCGRTPSLKRLAQVHLNVTIQDGEHDSIIDAQATMQSSLSSSSFIMNIFRLTGDLAHLTAIIILLLKIWKTRSCSGISGKSQILFTVVYITRYLDLFTNYISAYNTLMKIIFVVSSLATVFLIYFKFKATYDRNHDTFRMEFLIIPSIILALLIRHEFTVMEVLWTFSIYLEAVAILPQLFLVSKTGEAETITSHYLFALGSYRGLYLLNWIWRYYFENFLDWISIVAGFVQTVLYCDFFYLYVTRVLHGRKLRLPA</sequence>
<evidence type="ECO:0000256" key="6">
    <source>
        <dbReference type="ARBA" id="ARBA00022692"/>
    </source>
</evidence>
<evidence type="ECO:0000256" key="9">
    <source>
        <dbReference type="ARBA" id="ARBA00022824"/>
    </source>
</evidence>
<dbReference type="EMBL" id="ASGP02000006">
    <property type="protein sequence ID" value="KAH9501814.1"/>
    <property type="molecule type" value="Genomic_DNA"/>
</dbReference>
<dbReference type="InterPro" id="IPR000133">
    <property type="entry name" value="ER_ret_rcpt"/>
</dbReference>
<feature type="transmembrane region" description="Helical" evidence="17">
    <location>
        <begin position="423"/>
        <end position="444"/>
    </location>
</feature>
<evidence type="ECO:0000313" key="20">
    <source>
        <dbReference type="Proteomes" id="UP000790347"/>
    </source>
</evidence>
<keyword evidence="14 17" id="KW-0472">Membrane</keyword>
<dbReference type="PROSITE" id="PS00951">
    <property type="entry name" value="ER_LUMEN_RECEPTOR_1"/>
    <property type="match status" value="1"/>
</dbReference>
<evidence type="ECO:0000256" key="17">
    <source>
        <dbReference type="RuleBase" id="RU000634"/>
    </source>
</evidence>
<dbReference type="GO" id="GO:0006364">
    <property type="term" value="P:rRNA processing"/>
    <property type="evidence" value="ECO:0007669"/>
    <property type="project" value="InterPro"/>
</dbReference>
<dbReference type="InterPro" id="IPR012337">
    <property type="entry name" value="RNaseH-like_sf"/>
</dbReference>
<evidence type="ECO:0000256" key="12">
    <source>
        <dbReference type="ARBA" id="ARBA00022927"/>
    </source>
</evidence>
<keyword evidence="9 17" id="KW-0256">Endoplasmic reticulum</keyword>
<evidence type="ECO:0000256" key="13">
    <source>
        <dbReference type="ARBA" id="ARBA00022989"/>
    </source>
</evidence>
<keyword evidence="13 17" id="KW-1133">Transmembrane helix</keyword>
<comment type="caution">
    <text evidence="17">Lacks conserved residue(s) required for the propagation of feature annotation.</text>
</comment>
<comment type="subcellular location">
    <subcellularLocation>
        <location evidence="2 17">Endoplasmic reticulum membrane</location>
        <topology evidence="2 17">Multi-pass membrane protein</topology>
    </subcellularLocation>
    <subcellularLocation>
        <location evidence="1">Nucleus</location>
    </subcellularLocation>
</comment>
<keyword evidence="10" id="KW-0269">Exonuclease</keyword>
<gene>
    <name evidence="19" type="ORF">DERF_012627</name>
</gene>
<evidence type="ECO:0000256" key="15">
    <source>
        <dbReference type="ARBA" id="ARBA00023170"/>
    </source>
</evidence>
<evidence type="ECO:0000256" key="16">
    <source>
        <dbReference type="ARBA" id="ARBA00023242"/>
    </source>
</evidence>
<dbReference type="SUPFAM" id="SSF53098">
    <property type="entry name" value="Ribonuclease H-like"/>
    <property type="match status" value="1"/>
</dbReference>